<dbReference type="SMART" id="SM00485">
    <property type="entry name" value="XPGN"/>
    <property type="match status" value="1"/>
</dbReference>
<comment type="subcellular location">
    <subcellularLocation>
        <location evidence="1">Nucleus</location>
    </subcellularLocation>
</comment>
<dbReference type="Gene3D" id="3.40.50.1010">
    <property type="entry name" value="5'-nuclease"/>
    <property type="match status" value="1"/>
</dbReference>
<reference evidence="8 9" key="1">
    <citation type="journal article" name="Sci. Rep.">
        <title>Genome-scale phylogenetic analyses confirm Olpidium as the closest living zoosporic fungus to the non-flagellated, terrestrial fungi.</title>
        <authorList>
            <person name="Chang Y."/>
            <person name="Rochon D."/>
            <person name="Sekimoto S."/>
            <person name="Wang Y."/>
            <person name="Chovatia M."/>
            <person name="Sandor L."/>
            <person name="Salamov A."/>
            <person name="Grigoriev I.V."/>
            <person name="Stajich J.E."/>
            <person name="Spatafora J.W."/>
        </authorList>
    </citation>
    <scope>NUCLEOTIDE SEQUENCE [LARGE SCALE GENOMIC DNA]</scope>
    <source>
        <strain evidence="8">S191</strain>
    </source>
</reference>
<keyword evidence="4" id="KW-0227">DNA damage</keyword>
<dbReference type="Pfam" id="PF00752">
    <property type="entry name" value="XPG_N"/>
    <property type="match status" value="1"/>
</dbReference>
<dbReference type="GO" id="GO:0005634">
    <property type="term" value="C:nucleus"/>
    <property type="evidence" value="ECO:0007669"/>
    <property type="project" value="UniProtKB-SubCell"/>
</dbReference>
<dbReference type="InterPro" id="IPR029060">
    <property type="entry name" value="PIN-like_dom_sf"/>
</dbReference>
<evidence type="ECO:0000313" key="8">
    <source>
        <dbReference type="EMBL" id="KAG5458362.1"/>
    </source>
</evidence>
<evidence type="ECO:0000256" key="1">
    <source>
        <dbReference type="ARBA" id="ARBA00004123"/>
    </source>
</evidence>
<dbReference type="PROSITE" id="PS00841">
    <property type="entry name" value="XPG_1"/>
    <property type="match status" value="1"/>
</dbReference>
<dbReference type="SUPFAM" id="SSF88723">
    <property type="entry name" value="PIN domain-like"/>
    <property type="match status" value="1"/>
</dbReference>
<dbReference type="InterPro" id="IPR006085">
    <property type="entry name" value="XPG_DNA_repair_N"/>
</dbReference>
<dbReference type="PRINTS" id="PR00066">
    <property type="entry name" value="XRODRMPGMNTG"/>
</dbReference>
<protein>
    <submittedName>
        <fullName evidence="8">XPG N-terminal domain-containing protein</fullName>
    </submittedName>
</protein>
<gene>
    <name evidence="8" type="ORF">BJ554DRAFT_1420</name>
</gene>
<comment type="caution">
    <text evidence="8">The sequence shown here is derived from an EMBL/GenBank/DDBJ whole genome shotgun (WGS) entry which is preliminary data.</text>
</comment>
<dbReference type="GO" id="GO:0016788">
    <property type="term" value="F:hydrolase activity, acting on ester bonds"/>
    <property type="evidence" value="ECO:0007669"/>
    <property type="project" value="InterPro"/>
</dbReference>
<dbReference type="EMBL" id="JAEFCI010008590">
    <property type="protein sequence ID" value="KAG5458362.1"/>
    <property type="molecule type" value="Genomic_DNA"/>
</dbReference>
<evidence type="ECO:0000256" key="2">
    <source>
        <dbReference type="ARBA" id="ARBA00005283"/>
    </source>
</evidence>
<dbReference type="InterPro" id="IPR006084">
    <property type="entry name" value="XPG/Rad2"/>
</dbReference>
<dbReference type="PRINTS" id="PR00853">
    <property type="entry name" value="XPGRADSUPER"/>
</dbReference>
<name>A0A8H8DHQ9_9FUNG</name>
<evidence type="ECO:0000256" key="5">
    <source>
        <dbReference type="ARBA" id="ARBA00023204"/>
    </source>
</evidence>
<dbReference type="InterPro" id="IPR019974">
    <property type="entry name" value="XPG_CS"/>
</dbReference>
<keyword evidence="6" id="KW-0539">Nucleus</keyword>
<evidence type="ECO:0000256" key="6">
    <source>
        <dbReference type="ARBA" id="ARBA00023242"/>
    </source>
</evidence>
<dbReference type="PANTHER" id="PTHR16171:SF7">
    <property type="entry name" value="DNA REPAIR PROTEIN RAD2"/>
    <property type="match status" value="1"/>
</dbReference>
<evidence type="ECO:0000259" key="7">
    <source>
        <dbReference type="SMART" id="SM00485"/>
    </source>
</evidence>
<comment type="similarity">
    <text evidence="2">Belongs to the XPG/RAD2 endonuclease family. XPG subfamily.</text>
</comment>
<accession>A0A8H8DHQ9</accession>
<sequence length="207" mass="22696">MGVKTGPPGGTLNVGRRQREFDEISVVSSAAPARHNPLTSPGCAQGLWDLVSPVARKVKLESLAGTRLAVDASIWLHQFLKAMRDKEGNALQNAHTLGFFRRICKLLFFNVKPVFVFDGGVPELKRQTMVRSGSLPLPPSRTIIGKFTTALSFFAGTASLSLKVERRKRRTGQVNNLAKTAEKLLAAQMKMAALKEAEKKRQRLVAC</sequence>
<dbReference type="PANTHER" id="PTHR16171">
    <property type="entry name" value="DNA REPAIR PROTEIN COMPLEMENTING XP-G CELLS-RELATED"/>
    <property type="match status" value="1"/>
</dbReference>
<organism evidence="8 9">
    <name type="scientific">Olpidium bornovanus</name>
    <dbReference type="NCBI Taxonomy" id="278681"/>
    <lineage>
        <taxon>Eukaryota</taxon>
        <taxon>Fungi</taxon>
        <taxon>Fungi incertae sedis</taxon>
        <taxon>Olpidiomycota</taxon>
        <taxon>Olpidiomycotina</taxon>
        <taxon>Olpidiomycetes</taxon>
        <taxon>Olpidiales</taxon>
        <taxon>Olpidiaceae</taxon>
        <taxon>Olpidium</taxon>
    </lineage>
</organism>
<dbReference type="GO" id="GO:0003697">
    <property type="term" value="F:single-stranded DNA binding"/>
    <property type="evidence" value="ECO:0007669"/>
    <property type="project" value="InterPro"/>
</dbReference>
<evidence type="ECO:0000256" key="3">
    <source>
        <dbReference type="ARBA" id="ARBA00022759"/>
    </source>
</evidence>
<keyword evidence="5" id="KW-0234">DNA repair</keyword>
<dbReference type="OrthoDB" id="31113at2759"/>
<dbReference type="GO" id="GO:0006289">
    <property type="term" value="P:nucleotide-excision repair"/>
    <property type="evidence" value="ECO:0007669"/>
    <property type="project" value="InterPro"/>
</dbReference>
<feature type="domain" description="XPG N-terminal" evidence="7">
    <location>
        <begin position="44"/>
        <end position="134"/>
    </location>
</feature>
<keyword evidence="9" id="KW-1185">Reference proteome</keyword>
<keyword evidence="3" id="KW-0378">Hydrolase</keyword>
<dbReference type="AlphaFoldDB" id="A0A8H8DHQ9"/>
<dbReference type="GO" id="GO:0004520">
    <property type="term" value="F:DNA endonuclease activity"/>
    <property type="evidence" value="ECO:0007669"/>
    <property type="project" value="TreeGrafter"/>
</dbReference>
<evidence type="ECO:0000313" key="9">
    <source>
        <dbReference type="Proteomes" id="UP000673691"/>
    </source>
</evidence>
<keyword evidence="3" id="KW-0255">Endonuclease</keyword>
<dbReference type="InterPro" id="IPR001044">
    <property type="entry name" value="XPG/Rad2_eukaryotes"/>
</dbReference>
<evidence type="ECO:0000256" key="4">
    <source>
        <dbReference type="ARBA" id="ARBA00022763"/>
    </source>
</evidence>
<keyword evidence="3" id="KW-0540">Nuclease</keyword>
<dbReference type="CDD" id="cd09868">
    <property type="entry name" value="PIN_XPG_RAD2"/>
    <property type="match status" value="1"/>
</dbReference>
<dbReference type="Proteomes" id="UP000673691">
    <property type="component" value="Unassembled WGS sequence"/>
</dbReference>
<proteinExistence type="inferred from homology"/>